<reference evidence="2" key="1">
    <citation type="submission" date="2017-09" db="EMBL/GenBank/DDBJ databases">
        <title>FDA dAtabase for Regulatory Grade micrObial Sequences (FDA-ARGOS): Supporting development and validation of Infectious Disease Dx tests.</title>
        <authorList>
            <person name="Minogue T."/>
            <person name="Wolcott M."/>
            <person name="Wasieloski L."/>
            <person name="Aguilar W."/>
            <person name="Moore D."/>
            <person name="Tallon L."/>
            <person name="Sadzewicz L."/>
            <person name="Ott S."/>
            <person name="Zhao X."/>
            <person name="Nagaraj S."/>
            <person name="Vavikolanu K."/>
            <person name="Aluvathingal J."/>
            <person name="Nadendla S."/>
            <person name="Sichtig H."/>
        </authorList>
    </citation>
    <scope>NUCLEOTIDE SEQUENCE [LARGE SCALE GENOMIC DNA]</scope>
    <source>
        <strain evidence="2">FDAARGOS_394</strain>
    </source>
</reference>
<name>A0A2A7US43_COMTR</name>
<accession>A0A2A7US43</accession>
<protein>
    <submittedName>
        <fullName evidence="1">DUF4197 domain-containing protein</fullName>
    </submittedName>
</protein>
<comment type="caution">
    <text evidence="1">The sequence shown here is derived from an EMBL/GenBank/DDBJ whole genome shotgun (WGS) entry which is preliminary data.</text>
</comment>
<evidence type="ECO:0000313" key="1">
    <source>
        <dbReference type="EMBL" id="PEH88093.1"/>
    </source>
</evidence>
<organism evidence="1 2">
    <name type="scientific">Comamonas terrigena</name>
    <dbReference type="NCBI Taxonomy" id="32013"/>
    <lineage>
        <taxon>Bacteria</taxon>
        <taxon>Pseudomonadati</taxon>
        <taxon>Pseudomonadota</taxon>
        <taxon>Betaproteobacteria</taxon>
        <taxon>Burkholderiales</taxon>
        <taxon>Comamonadaceae</taxon>
        <taxon>Comamonas</taxon>
    </lineage>
</organism>
<proteinExistence type="predicted"/>
<dbReference type="Proteomes" id="UP000220246">
    <property type="component" value="Unassembled WGS sequence"/>
</dbReference>
<dbReference type="Pfam" id="PF13852">
    <property type="entry name" value="DUF4197"/>
    <property type="match status" value="1"/>
</dbReference>
<keyword evidence="2" id="KW-1185">Reference proteome</keyword>
<gene>
    <name evidence="1" type="ORF">CRM82_05295</name>
</gene>
<dbReference type="GeneID" id="80800004"/>
<dbReference type="STRING" id="1219032.GCA_001515545_03182"/>
<dbReference type="OrthoDB" id="5292580at2"/>
<dbReference type="AlphaFoldDB" id="A0A2A7US43"/>
<dbReference type="RefSeq" id="WP_066539935.1">
    <property type="nucleotide sequence ID" value="NZ_DALZSI010000021.1"/>
</dbReference>
<dbReference type="EMBL" id="PDEA01000001">
    <property type="protein sequence ID" value="PEH88093.1"/>
    <property type="molecule type" value="Genomic_DNA"/>
</dbReference>
<dbReference type="InterPro" id="IPR025245">
    <property type="entry name" value="DUF4197"/>
</dbReference>
<sequence>MQRRDFHHAATGFAGTLLLGAWSQAQALDLSQLTNAEASSGVKAALTQGAEAAVALLGKPNGFLSNPQVRIPLPGQLADAAKLLKRFGMGQRVEELETTLNRAAEAAVPEGKAVLLQAVQSMTVADAKSILGGGDTSVTQFFASKTRAPLAERFLPIVTRETDKLGLVAQYNQLAGKAAGFGLLKAEEANLAQYVTGKTLDGLFTTIGEQERALRRDPVGAGSALLQKVFGALK</sequence>
<evidence type="ECO:0000313" key="2">
    <source>
        <dbReference type="Proteomes" id="UP000220246"/>
    </source>
</evidence>